<dbReference type="EMBL" id="SWFT01000120">
    <property type="protein sequence ID" value="KAA8899890.1"/>
    <property type="molecule type" value="Genomic_DNA"/>
</dbReference>
<dbReference type="GeneID" id="54782798"/>
<dbReference type="SUPFAM" id="SSF53067">
    <property type="entry name" value="Actin-like ATPase domain"/>
    <property type="match status" value="2"/>
</dbReference>
<dbReference type="RefSeq" id="XP_034011168.1">
    <property type="nucleotide sequence ID" value="XM_034156988.1"/>
</dbReference>
<comment type="caution">
    <text evidence="2">The sequence shown here is derived from an EMBL/GenBank/DDBJ whole genome shotgun (WGS) entry which is preliminary data.</text>
</comment>
<protein>
    <recommendedName>
        <fullName evidence="4">Actin-like protein ARP9</fullName>
    </recommendedName>
</protein>
<gene>
    <name evidence="2" type="ORF">DIURU_004147</name>
</gene>
<reference evidence="2 3" key="1">
    <citation type="submission" date="2019-07" db="EMBL/GenBank/DDBJ databases">
        <title>Genome assembly of two rare yeast pathogens: Diutina rugosa and Trichomonascus ciferrii.</title>
        <authorList>
            <person name="Mixao V."/>
            <person name="Saus E."/>
            <person name="Hansen A."/>
            <person name="Lass-Flor C."/>
            <person name="Gabaldon T."/>
        </authorList>
    </citation>
    <scope>NUCLEOTIDE SEQUENCE [LARGE SCALE GENOMIC DNA]</scope>
    <source>
        <strain evidence="2 3">CBS 613</strain>
    </source>
</reference>
<dbReference type="Gene3D" id="3.30.420.40">
    <property type="match status" value="2"/>
</dbReference>
<dbReference type="OMA" id="RYIFEKT"/>
<proteinExistence type="inferred from homology"/>
<dbReference type="InterPro" id="IPR004000">
    <property type="entry name" value="Actin"/>
</dbReference>
<dbReference type="InterPro" id="IPR043129">
    <property type="entry name" value="ATPase_NBD"/>
</dbReference>
<accession>A0A642UIZ6</accession>
<evidence type="ECO:0000313" key="2">
    <source>
        <dbReference type="EMBL" id="KAA8899890.1"/>
    </source>
</evidence>
<dbReference type="OrthoDB" id="74201at2759"/>
<dbReference type="Gene3D" id="3.90.640.60">
    <property type="match status" value="1"/>
</dbReference>
<keyword evidence="3" id="KW-1185">Reference proteome</keyword>
<dbReference type="AlphaFoldDB" id="A0A642UIZ6"/>
<evidence type="ECO:0000313" key="3">
    <source>
        <dbReference type="Proteomes" id="UP000449547"/>
    </source>
</evidence>
<evidence type="ECO:0000256" key="1">
    <source>
        <dbReference type="RuleBase" id="RU000487"/>
    </source>
</evidence>
<sequence length="456" mass="50698">MPLYKEENYLVVHPGSEYTLFTYGLRDSLSPPQYRLPSVVYAKGEGEAREFHGKPVDGFTAVHPIVNGKLVDVDAFNFFLKVILQSVIQANPIATISSIPLLLVLPGLSWPKASVELVTKYVVETLEFTAFNVIDVALAAMFGIGSANNALVINVGKNNVQIVPVVGYQAIRFASKYLVGVGGNTINQELARLLPNLSETQVEDLKCSGIVEAITDAQAEAFYQAAEQKLHPGRPDEQDDDFDVAKIVTEDGLENNDTKKVNTELEQNSFVDRDGKKVTVGRERFSATSSLVDALVDPIYESLENIPDLEKRQECYDSIILVGSTFKIPGLKQQLLLKLSQKYLVTEPQDNEKKQNAINSAIAAYQQTDDVEVTDSAHLAQVPHSIRLAKYPEYFSEWKKLSKIPSKSVWNDVYFLGAQIYAKQIFNSNSNHGKELFIDTDVYEERGPQAIWDVCV</sequence>
<dbReference type="SMART" id="SM00268">
    <property type="entry name" value="ACTIN"/>
    <property type="match status" value="1"/>
</dbReference>
<comment type="similarity">
    <text evidence="1">Belongs to the actin family.</text>
</comment>
<name>A0A642UIZ6_DIURU</name>
<organism evidence="2 3">
    <name type="scientific">Diutina rugosa</name>
    <name type="common">Yeast</name>
    <name type="synonym">Candida rugosa</name>
    <dbReference type="NCBI Taxonomy" id="5481"/>
    <lineage>
        <taxon>Eukaryota</taxon>
        <taxon>Fungi</taxon>
        <taxon>Dikarya</taxon>
        <taxon>Ascomycota</taxon>
        <taxon>Saccharomycotina</taxon>
        <taxon>Pichiomycetes</taxon>
        <taxon>Debaryomycetaceae</taxon>
        <taxon>Diutina</taxon>
    </lineage>
</organism>
<dbReference type="VEuPathDB" id="FungiDB:DIURU_004147"/>
<dbReference type="Pfam" id="PF00022">
    <property type="entry name" value="Actin"/>
    <property type="match status" value="1"/>
</dbReference>
<evidence type="ECO:0008006" key="4">
    <source>
        <dbReference type="Google" id="ProtNLM"/>
    </source>
</evidence>
<dbReference type="Proteomes" id="UP000449547">
    <property type="component" value="Unassembled WGS sequence"/>
</dbReference>
<dbReference type="PANTHER" id="PTHR11937">
    <property type="entry name" value="ACTIN"/>
    <property type="match status" value="1"/>
</dbReference>